<dbReference type="AlphaFoldDB" id="A0A317N7R0"/>
<dbReference type="CDD" id="cd07817">
    <property type="entry name" value="SRPBCC_8"/>
    <property type="match status" value="1"/>
</dbReference>
<dbReference type="EMBL" id="QGTL01000016">
    <property type="protein sequence ID" value="PWV68922.1"/>
    <property type="molecule type" value="Genomic_DNA"/>
</dbReference>
<dbReference type="InterPro" id="IPR023393">
    <property type="entry name" value="START-like_dom_sf"/>
</dbReference>
<dbReference type="InterPro" id="IPR005031">
    <property type="entry name" value="COQ10_START"/>
</dbReference>
<evidence type="ECO:0000259" key="1">
    <source>
        <dbReference type="Pfam" id="PF03364"/>
    </source>
</evidence>
<name>A0A317N7R0_9NOCA</name>
<protein>
    <submittedName>
        <fullName evidence="2">Polyketide cyclase/dehydrase/lipid transport protein</fullName>
    </submittedName>
</protein>
<evidence type="ECO:0000313" key="2">
    <source>
        <dbReference type="EMBL" id="PWV68922.1"/>
    </source>
</evidence>
<dbReference type="PANTHER" id="PTHR33824">
    <property type="entry name" value="POLYKETIDE CYCLASE/DEHYDRASE AND LIPID TRANSPORT SUPERFAMILY PROTEIN"/>
    <property type="match status" value="1"/>
</dbReference>
<evidence type="ECO:0000313" key="3">
    <source>
        <dbReference type="Proteomes" id="UP000246410"/>
    </source>
</evidence>
<reference evidence="2 3" key="1">
    <citation type="submission" date="2018-05" db="EMBL/GenBank/DDBJ databases">
        <title>Genomic Encyclopedia of Type Strains, Phase IV (KMG-IV): sequencing the most valuable type-strain genomes for metagenomic binning, comparative biology and taxonomic classification.</title>
        <authorList>
            <person name="Goeker M."/>
        </authorList>
    </citation>
    <scope>NUCLEOTIDE SEQUENCE [LARGE SCALE GENOMIC DNA]</scope>
    <source>
        <strain evidence="2 3">DSM 44717</strain>
    </source>
</reference>
<dbReference type="SUPFAM" id="SSF55961">
    <property type="entry name" value="Bet v1-like"/>
    <property type="match status" value="1"/>
</dbReference>
<dbReference type="RefSeq" id="WP_110041117.1">
    <property type="nucleotide sequence ID" value="NZ_QGTL01000016.1"/>
</dbReference>
<dbReference type="Pfam" id="PF03364">
    <property type="entry name" value="Polyketide_cyc"/>
    <property type="match status" value="1"/>
</dbReference>
<dbReference type="PANTHER" id="PTHR33824:SF7">
    <property type="entry name" value="POLYKETIDE CYCLASE_DEHYDRASE AND LIPID TRANSPORT SUPERFAMILY PROTEIN"/>
    <property type="match status" value="1"/>
</dbReference>
<keyword evidence="3" id="KW-1185">Reference proteome</keyword>
<proteinExistence type="predicted"/>
<dbReference type="InterPro" id="IPR047137">
    <property type="entry name" value="ORF3"/>
</dbReference>
<accession>A0A317N7R0</accession>
<dbReference type="Proteomes" id="UP000246410">
    <property type="component" value="Unassembled WGS sequence"/>
</dbReference>
<sequence length="155" mass="17705">MSTVAATVDVDVPIRTAYNQWTQFETFPQFMEGVEQVRQLDDRHTHWRIHVGPSTREFDATITEQHPDERVAWKSDSGPDHAGVITFHRLDDTHTRITAQMEVDPDGFVETVADKLGVLEHRVNGDMKRFKRFIEGEGHETGAWRGDIPRPDAGI</sequence>
<comment type="caution">
    <text evidence="2">The sequence shown here is derived from an EMBL/GenBank/DDBJ whole genome shotgun (WGS) entry which is preliminary data.</text>
</comment>
<gene>
    <name evidence="2" type="ORF">DFR69_11646</name>
</gene>
<feature type="domain" description="Coenzyme Q-binding protein COQ10 START" evidence="1">
    <location>
        <begin position="10"/>
        <end position="130"/>
    </location>
</feature>
<dbReference type="Gene3D" id="3.30.530.20">
    <property type="match status" value="1"/>
</dbReference>
<organism evidence="2 3">
    <name type="scientific">Nocardia neocaledoniensis</name>
    <dbReference type="NCBI Taxonomy" id="236511"/>
    <lineage>
        <taxon>Bacteria</taxon>
        <taxon>Bacillati</taxon>
        <taxon>Actinomycetota</taxon>
        <taxon>Actinomycetes</taxon>
        <taxon>Mycobacteriales</taxon>
        <taxon>Nocardiaceae</taxon>
        <taxon>Nocardia</taxon>
    </lineage>
</organism>